<evidence type="ECO:0000313" key="3">
    <source>
        <dbReference type="Proteomes" id="UP000622580"/>
    </source>
</evidence>
<comment type="caution">
    <text evidence="2">The sequence shown here is derived from an EMBL/GenBank/DDBJ whole genome shotgun (WGS) entry which is preliminary data.</text>
</comment>
<keyword evidence="2" id="KW-0489">Methyltransferase</keyword>
<sequence length="253" mass="28200">MTETLNRYGSLCAEIYDLDKPVGSLFDIPYYSGRLKELDGPVLEAGVGTGRLYVPLLEAGLDVTGFDHSPDMLAVCRRNAETRGLTPKLTQARFQDFALDRAFTAVIVPTSSFTLVDDFADALAVLRRFREALAPGGLLLVDLPPLSFFEAPSGVRAWTAVNGDLLRMRSERVVTDPIGQRRVNHDTYERWRDGRLIDSQLELFAYRVWGWKEFEMALAVAGFTDIEVAANYRPGRTPKPNDGILNFAARRPG</sequence>
<dbReference type="InterPro" id="IPR041698">
    <property type="entry name" value="Methyltransf_25"/>
</dbReference>
<organism evidence="2 3">
    <name type="scientific">Phenylobacterium glaciei</name>
    <dbReference type="NCBI Taxonomy" id="2803784"/>
    <lineage>
        <taxon>Bacteria</taxon>
        <taxon>Pseudomonadati</taxon>
        <taxon>Pseudomonadota</taxon>
        <taxon>Alphaproteobacteria</taxon>
        <taxon>Caulobacterales</taxon>
        <taxon>Caulobacteraceae</taxon>
        <taxon>Phenylobacterium</taxon>
    </lineage>
</organism>
<dbReference type="CDD" id="cd02440">
    <property type="entry name" value="AdoMet_MTases"/>
    <property type="match status" value="1"/>
</dbReference>
<name>A0A941CWM5_9CAUL</name>
<gene>
    <name evidence="2" type="ORF">JKL49_00970</name>
</gene>
<dbReference type="Proteomes" id="UP000622580">
    <property type="component" value="Unassembled WGS sequence"/>
</dbReference>
<dbReference type="InterPro" id="IPR029063">
    <property type="entry name" value="SAM-dependent_MTases_sf"/>
</dbReference>
<accession>A0A941CWM5</accession>
<keyword evidence="3" id="KW-1185">Reference proteome</keyword>
<dbReference type="Gene3D" id="3.40.50.150">
    <property type="entry name" value="Vaccinia Virus protein VP39"/>
    <property type="match status" value="1"/>
</dbReference>
<feature type="domain" description="Methyltransferase" evidence="1">
    <location>
        <begin position="42"/>
        <end position="137"/>
    </location>
</feature>
<evidence type="ECO:0000259" key="1">
    <source>
        <dbReference type="Pfam" id="PF13649"/>
    </source>
</evidence>
<dbReference type="GO" id="GO:0008168">
    <property type="term" value="F:methyltransferase activity"/>
    <property type="evidence" value="ECO:0007669"/>
    <property type="project" value="UniProtKB-KW"/>
</dbReference>
<dbReference type="RefSeq" id="WP_215337581.1">
    <property type="nucleotide sequence ID" value="NZ_JAGSGD010000001.1"/>
</dbReference>
<dbReference type="SUPFAM" id="SSF53335">
    <property type="entry name" value="S-adenosyl-L-methionine-dependent methyltransferases"/>
    <property type="match status" value="1"/>
</dbReference>
<reference evidence="2" key="1">
    <citation type="submission" date="2021-04" db="EMBL/GenBank/DDBJ databases">
        <title>Draft genome assembly of strain Phenylobacterium sp. 20VBR1 using MiniION and Illumina platforms.</title>
        <authorList>
            <person name="Thomas F.A."/>
            <person name="Krishnan K.P."/>
            <person name="Sinha R.K."/>
        </authorList>
    </citation>
    <scope>NUCLEOTIDE SEQUENCE</scope>
    <source>
        <strain evidence="2">20VBR1</strain>
    </source>
</reference>
<keyword evidence="2" id="KW-0808">Transferase</keyword>
<protein>
    <submittedName>
        <fullName evidence="2">Class I SAM-dependent methyltransferase</fullName>
    </submittedName>
</protein>
<dbReference type="Gene3D" id="2.20.130.10">
    <property type="entry name" value="CAC2371-like domains"/>
    <property type="match status" value="1"/>
</dbReference>
<dbReference type="EMBL" id="JAGSGD010000001">
    <property type="protein sequence ID" value="MBR7617945.1"/>
    <property type="molecule type" value="Genomic_DNA"/>
</dbReference>
<dbReference type="GO" id="GO:0032259">
    <property type="term" value="P:methylation"/>
    <property type="evidence" value="ECO:0007669"/>
    <property type="project" value="UniProtKB-KW"/>
</dbReference>
<dbReference type="AlphaFoldDB" id="A0A941CWM5"/>
<evidence type="ECO:0000313" key="2">
    <source>
        <dbReference type="EMBL" id="MBR7617945.1"/>
    </source>
</evidence>
<proteinExistence type="predicted"/>
<dbReference type="Pfam" id="PF13649">
    <property type="entry name" value="Methyltransf_25"/>
    <property type="match status" value="1"/>
</dbReference>